<gene>
    <name evidence="1" type="ORF">HGQ98_24880</name>
</gene>
<feature type="non-terminal residue" evidence="1">
    <location>
        <position position="73"/>
    </location>
</feature>
<proteinExistence type="predicted"/>
<evidence type="ECO:0000313" key="1">
    <source>
        <dbReference type="EMBL" id="NMU92803.1"/>
    </source>
</evidence>
<organism evidence="1 2">
    <name type="scientific">Achromobacter ruhlandii</name>
    <dbReference type="NCBI Taxonomy" id="72557"/>
    <lineage>
        <taxon>Bacteria</taxon>
        <taxon>Pseudomonadati</taxon>
        <taxon>Pseudomonadota</taxon>
        <taxon>Betaproteobacteria</taxon>
        <taxon>Burkholderiales</taxon>
        <taxon>Alcaligenaceae</taxon>
        <taxon>Achromobacter</taxon>
    </lineage>
</organism>
<protein>
    <submittedName>
        <fullName evidence="1">Uncharacterized protein</fullName>
    </submittedName>
</protein>
<evidence type="ECO:0000313" key="2">
    <source>
        <dbReference type="Proteomes" id="UP000542405"/>
    </source>
</evidence>
<dbReference type="Proteomes" id="UP000542405">
    <property type="component" value="Unassembled WGS sequence"/>
</dbReference>
<dbReference type="AlphaFoldDB" id="A0A848NQL8"/>
<dbReference type="RefSeq" id="WP_169537640.1">
    <property type="nucleotide sequence ID" value="NZ_JABBZE010000443.1"/>
</dbReference>
<name>A0A848NQL8_9BURK</name>
<dbReference type="EMBL" id="JABBZE010000443">
    <property type="protein sequence ID" value="NMU92803.1"/>
    <property type="molecule type" value="Genomic_DNA"/>
</dbReference>
<reference evidence="1 2" key="1">
    <citation type="submission" date="2020-04" db="EMBL/GenBank/DDBJ databases">
        <title>Achromobacter ruhlandii genome sequencing and assembly.</title>
        <authorList>
            <person name="Martins R.C.R."/>
            <person name="Perdigao-Neto L.V."/>
            <person name="Levin A.S.S."/>
            <person name="Costa S.F."/>
        </authorList>
    </citation>
    <scope>NUCLEOTIDE SEQUENCE [LARGE SCALE GENOMIC DNA]</scope>
    <source>
        <strain evidence="1 2">9035ralo</strain>
    </source>
</reference>
<comment type="caution">
    <text evidence="1">The sequence shown here is derived from an EMBL/GenBank/DDBJ whole genome shotgun (WGS) entry which is preliminary data.</text>
</comment>
<accession>A0A848NQL8</accession>
<sequence>MFGSDLFEPGFFEPGFFGRALFGLGLRQGALHRRPRRAVAGANVSQMHYARRGIITPEMEYVAIRESLRREHY</sequence>